<dbReference type="OrthoDB" id="2737573at2759"/>
<protein>
    <submittedName>
        <fullName evidence="2">Uncharacterized protein</fullName>
    </submittedName>
</protein>
<keyword evidence="3" id="KW-1185">Reference proteome</keyword>
<organism evidence="2 3">
    <name type="scientific">Hermanssonia centrifuga</name>
    <dbReference type="NCBI Taxonomy" id="98765"/>
    <lineage>
        <taxon>Eukaryota</taxon>
        <taxon>Fungi</taxon>
        <taxon>Dikarya</taxon>
        <taxon>Basidiomycota</taxon>
        <taxon>Agaricomycotina</taxon>
        <taxon>Agaricomycetes</taxon>
        <taxon>Polyporales</taxon>
        <taxon>Meruliaceae</taxon>
        <taxon>Hermanssonia</taxon>
    </lineage>
</organism>
<evidence type="ECO:0000313" key="2">
    <source>
        <dbReference type="EMBL" id="PSR87344.1"/>
    </source>
</evidence>
<dbReference type="Proteomes" id="UP000186601">
    <property type="component" value="Unassembled WGS sequence"/>
</dbReference>
<feature type="region of interest" description="Disordered" evidence="1">
    <location>
        <begin position="1"/>
        <end position="24"/>
    </location>
</feature>
<evidence type="ECO:0000256" key="1">
    <source>
        <dbReference type="SAM" id="MobiDB-lite"/>
    </source>
</evidence>
<proteinExistence type="predicted"/>
<sequence length="177" mass="20717">MAFKSEPIEPSLPPAPIQKPPVDKEARSKALKIVTDYRRATAWQVHRWPYDKRVAEDKTKIHLPRSYLAKTGEDVKNVWAGADLNQIVHQHYIKTVKIEDLSTDRMKGNFVTPDNISAERHEFLGPDPRIAGYFFDVDGEIHVKWWDSFLQDQWMDKTKWKFDVRLGDDGKWVEKDD</sequence>
<evidence type="ECO:0000313" key="3">
    <source>
        <dbReference type="Proteomes" id="UP000186601"/>
    </source>
</evidence>
<accession>A0A2R6P8Q2</accession>
<dbReference type="EMBL" id="MLYV02000514">
    <property type="protein sequence ID" value="PSR87344.1"/>
    <property type="molecule type" value="Genomic_DNA"/>
</dbReference>
<comment type="caution">
    <text evidence="2">The sequence shown here is derived from an EMBL/GenBank/DDBJ whole genome shotgun (WGS) entry which is preliminary data.</text>
</comment>
<name>A0A2R6P8Q2_9APHY</name>
<dbReference type="AlphaFoldDB" id="A0A2R6P8Q2"/>
<gene>
    <name evidence="2" type="ORF">PHLCEN_2v5161</name>
</gene>
<reference evidence="2 3" key="1">
    <citation type="submission" date="2018-02" db="EMBL/GenBank/DDBJ databases">
        <title>Genome sequence of the basidiomycete white-rot fungus Phlebia centrifuga.</title>
        <authorList>
            <person name="Granchi Z."/>
            <person name="Peng M."/>
            <person name="de Vries R.P."/>
            <person name="Hilden K."/>
            <person name="Makela M.R."/>
            <person name="Grigoriev I."/>
            <person name="Riley R."/>
        </authorList>
    </citation>
    <scope>NUCLEOTIDE SEQUENCE [LARGE SCALE GENOMIC DNA]</scope>
    <source>
        <strain evidence="2 3">FBCC195</strain>
    </source>
</reference>
<feature type="compositionally biased region" description="Pro residues" evidence="1">
    <location>
        <begin position="10"/>
        <end position="19"/>
    </location>
</feature>